<comment type="function">
    <text evidence="5">Involved in formation and maintenance of cell shape.</text>
</comment>
<organism evidence="8 9">
    <name type="scientific">Usitatibacter palustris</name>
    <dbReference type="NCBI Taxonomy" id="2732487"/>
    <lineage>
        <taxon>Bacteria</taxon>
        <taxon>Pseudomonadati</taxon>
        <taxon>Pseudomonadota</taxon>
        <taxon>Betaproteobacteria</taxon>
        <taxon>Nitrosomonadales</taxon>
        <taxon>Usitatibacteraceae</taxon>
        <taxon>Usitatibacter</taxon>
    </lineage>
</organism>
<evidence type="ECO:0000259" key="7">
    <source>
        <dbReference type="Pfam" id="PF04085"/>
    </source>
</evidence>
<dbReference type="PANTHER" id="PTHR34138:SF1">
    <property type="entry name" value="CELL SHAPE-DETERMINING PROTEIN MREC"/>
    <property type="match status" value="1"/>
</dbReference>
<comment type="similarity">
    <text evidence="1 5">Belongs to the MreC family.</text>
</comment>
<dbReference type="FunCoup" id="A0A6M4HAL2">
    <property type="interactions" value="363"/>
</dbReference>
<dbReference type="NCBIfam" id="TIGR00219">
    <property type="entry name" value="mreC"/>
    <property type="match status" value="1"/>
</dbReference>
<proteinExistence type="inferred from homology"/>
<dbReference type="RefSeq" id="WP_171165304.1">
    <property type="nucleotide sequence ID" value="NZ_CP053073.1"/>
</dbReference>
<evidence type="ECO:0000256" key="3">
    <source>
        <dbReference type="ARBA" id="ARBA00022960"/>
    </source>
</evidence>
<dbReference type="PIRSF" id="PIRSF038471">
    <property type="entry name" value="MreC"/>
    <property type="match status" value="1"/>
</dbReference>
<protein>
    <recommendedName>
        <fullName evidence="2 5">Cell shape-determining protein MreC</fullName>
    </recommendedName>
    <alternativeName>
        <fullName evidence="4 5">Cell shape protein MreC</fullName>
    </alternativeName>
</protein>
<feature type="domain" description="Rod shape-determining protein MreC beta-barrel core" evidence="7">
    <location>
        <begin position="128"/>
        <end position="273"/>
    </location>
</feature>
<keyword evidence="9" id="KW-1185">Reference proteome</keyword>
<name>A0A6M4HAL2_9PROT</name>
<dbReference type="InterPro" id="IPR007221">
    <property type="entry name" value="MreC"/>
</dbReference>
<reference evidence="8 9" key="1">
    <citation type="submission" date="2020-04" db="EMBL/GenBank/DDBJ databases">
        <title>Usitatibacter rugosus gen. nov., sp. nov. and Usitatibacter palustris sp. nov., novel members of Usitatibacteraceae fam. nov. within the order Nitrosomonadales isolated from soil.</title>
        <authorList>
            <person name="Huber K.J."/>
            <person name="Neumann-Schaal M."/>
            <person name="Geppert A."/>
            <person name="Luckner M."/>
            <person name="Wanner G."/>
            <person name="Overmann J."/>
        </authorList>
    </citation>
    <scope>NUCLEOTIDE SEQUENCE [LARGE SCALE GENOMIC DNA]</scope>
    <source>
        <strain evidence="8 9">Swamp67</strain>
    </source>
</reference>
<feature type="region of interest" description="Disordered" evidence="6">
    <location>
        <begin position="277"/>
        <end position="302"/>
    </location>
</feature>
<dbReference type="InterPro" id="IPR042175">
    <property type="entry name" value="Cell/Rod_MreC_2"/>
</dbReference>
<dbReference type="InterPro" id="IPR042177">
    <property type="entry name" value="Cell/Rod_1"/>
</dbReference>
<evidence type="ECO:0000313" key="8">
    <source>
        <dbReference type="EMBL" id="QJR16839.1"/>
    </source>
</evidence>
<evidence type="ECO:0000256" key="4">
    <source>
        <dbReference type="ARBA" id="ARBA00032089"/>
    </source>
</evidence>
<gene>
    <name evidence="8" type="primary">mreC</name>
    <name evidence="8" type="ORF">DSM104440_03675</name>
</gene>
<dbReference type="InterPro" id="IPR055342">
    <property type="entry name" value="MreC_beta-barrel_core"/>
</dbReference>
<evidence type="ECO:0000256" key="5">
    <source>
        <dbReference type="PIRNR" id="PIRNR038471"/>
    </source>
</evidence>
<dbReference type="Proteomes" id="UP000503096">
    <property type="component" value="Chromosome"/>
</dbReference>
<dbReference type="Gene3D" id="2.40.10.340">
    <property type="entry name" value="Rod shape-determining protein MreC, domain 1"/>
    <property type="match status" value="1"/>
</dbReference>
<dbReference type="KEGG" id="upl:DSM104440_03675"/>
<evidence type="ECO:0000313" key="9">
    <source>
        <dbReference type="Proteomes" id="UP000503096"/>
    </source>
</evidence>
<feature type="compositionally biased region" description="Basic and acidic residues" evidence="6">
    <location>
        <begin position="285"/>
        <end position="302"/>
    </location>
</feature>
<evidence type="ECO:0000256" key="6">
    <source>
        <dbReference type="SAM" id="MobiDB-lite"/>
    </source>
</evidence>
<dbReference type="GO" id="GO:0005886">
    <property type="term" value="C:plasma membrane"/>
    <property type="evidence" value="ECO:0007669"/>
    <property type="project" value="TreeGrafter"/>
</dbReference>
<dbReference type="AlphaFoldDB" id="A0A6M4HAL2"/>
<dbReference type="PANTHER" id="PTHR34138">
    <property type="entry name" value="CELL SHAPE-DETERMINING PROTEIN MREC"/>
    <property type="match status" value="1"/>
</dbReference>
<dbReference type="Gene3D" id="2.40.10.350">
    <property type="entry name" value="Rod shape-determining protein MreC, domain 2"/>
    <property type="match status" value="1"/>
</dbReference>
<accession>A0A6M4HAL2</accession>
<dbReference type="Pfam" id="PF04085">
    <property type="entry name" value="MreC"/>
    <property type="match status" value="1"/>
</dbReference>
<evidence type="ECO:0000256" key="1">
    <source>
        <dbReference type="ARBA" id="ARBA00009369"/>
    </source>
</evidence>
<evidence type="ECO:0000256" key="2">
    <source>
        <dbReference type="ARBA" id="ARBA00013855"/>
    </source>
</evidence>
<dbReference type="EMBL" id="CP053073">
    <property type="protein sequence ID" value="QJR16839.1"/>
    <property type="molecule type" value="Genomic_DNA"/>
</dbReference>
<keyword evidence="3 5" id="KW-0133">Cell shape</keyword>
<dbReference type="GO" id="GO:0008360">
    <property type="term" value="P:regulation of cell shape"/>
    <property type="evidence" value="ECO:0007669"/>
    <property type="project" value="UniProtKB-KW"/>
</dbReference>
<sequence length="302" mass="32248">MIGEPPPFFHRGPSPLARVTFFALVAIATMIADHRFQALEAVRLSLSVLAHPVQQIAALPGEMFGRVGDYFASQDRLMRENQDLKVKLLEQAAAAQQATLLKAEQEHLLAMEKGKSRFDTHGVLAEVLYGARNPFTRKIVVDKGLTHGMRAGMPAIDGEGVVGQITAVGTFTSEVTLLTEKGQSVPVIITRNGLRAIAVGSGKDGAIEVPFMPASADIQNGDLFVTSGIDGTYPPGLVVAKVTGVEKNAAFMFARIAARPSAGVDNFRYVMILPTPAAGPAPPDAKGEERKATGRDRPKGRR</sequence>
<dbReference type="InParanoid" id="A0A6M4HAL2"/>